<dbReference type="RefSeq" id="WP_041878040.1">
    <property type="nucleotide sequence ID" value="NZ_CP157278.1"/>
</dbReference>
<comment type="catalytic activity">
    <reaction evidence="5">
        <text>dTDP-beta-L-rhamnose + NADP(+) = dTDP-4-dehydro-beta-L-rhamnose + NADPH + H(+)</text>
        <dbReference type="Rhea" id="RHEA:21796"/>
        <dbReference type="ChEBI" id="CHEBI:15378"/>
        <dbReference type="ChEBI" id="CHEBI:57510"/>
        <dbReference type="ChEBI" id="CHEBI:57783"/>
        <dbReference type="ChEBI" id="CHEBI:58349"/>
        <dbReference type="ChEBI" id="CHEBI:62830"/>
        <dbReference type="EC" id="1.1.1.133"/>
    </reaction>
</comment>
<sequence>MERNIIVIGGNGQLGQCLSEVVSGKEQSFNYVFLSKSDLDFVNADEVSKLFQEYNPVFCINCAAYTAVDHAEEDADSAFEINEFAVKRLAENCLLYHTTLIHISTDFVFDGSSSVPLSEGMIASPVNVYGLSKLKGEREIQRIMDHYFIIRTSWLYSEKANNFVRTMLKLAQNRDELNVVYDQIGTPTYAMDLARVIIYIVRSNQKSYGLYHYSNEGIASWYDFAKAVFEFAEIDMKVLPVASSAFVTRAKRPHYSVLDKTKIKTIMGVEIPYWRDSLNFCIQNF</sequence>
<evidence type="ECO:0000256" key="4">
    <source>
        <dbReference type="ARBA" id="ARBA00017099"/>
    </source>
</evidence>
<dbReference type="InterPro" id="IPR036291">
    <property type="entry name" value="NAD(P)-bd_dom_sf"/>
</dbReference>
<dbReference type="EC" id="1.1.1.133" evidence="3 6"/>
<name>A0A0D0GVX2_9SPHI</name>
<keyword evidence="9" id="KW-1185">Reference proteome</keyword>
<dbReference type="GO" id="GO:0005829">
    <property type="term" value="C:cytosol"/>
    <property type="evidence" value="ECO:0007669"/>
    <property type="project" value="TreeGrafter"/>
</dbReference>
<evidence type="ECO:0000256" key="3">
    <source>
        <dbReference type="ARBA" id="ARBA00012929"/>
    </source>
</evidence>
<reference evidence="8 9" key="1">
    <citation type="submission" date="2015-01" db="EMBL/GenBank/DDBJ databases">
        <title>Draft genome sequence of Pedobacter sp. NL19 isolated from sludge of an effluent treatment pond in an abandoned uranium mine.</title>
        <authorList>
            <person name="Santos T."/>
            <person name="Caetano T."/>
            <person name="Covas C."/>
            <person name="Cruz A."/>
            <person name="Mendo S."/>
        </authorList>
    </citation>
    <scope>NUCLEOTIDE SEQUENCE [LARGE SCALE GENOMIC DNA]</scope>
    <source>
        <strain evidence="8 9">NL19</strain>
    </source>
</reference>
<evidence type="ECO:0000256" key="5">
    <source>
        <dbReference type="ARBA" id="ARBA00048200"/>
    </source>
</evidence>
<comment type="similarity">
    <text evidence="2 6">Belongs to the dTDP-4-dehydrorhamnose reductase family.</text>
</comment>
<dbReference type="PANTHER" id="PTHR10491">
    <property type="entry name" value="DTDP-4-DEHYDRORHAMNOSE REDUCTASE"/>
    <property type="match status" value="1"/>
</dbReference>
<dbReference type="Proteomes" id="UP000032049">
    <property type="component" value="Unassembled WGS sequence"/>
</dbReference>
<dbReference type="SUPFAM" id="SSF51735">
    <property type="entry name" value="NAD(P)-binding Rossmann-fold domains"/>
    <property type="match status" value="1"/>
</dbReference>
<dbReference type="GO" id="GO:0019305">
    <property type="term" value="P:dTDP-rhamnose biosynthetic process"/>
    <property type="evidence" value="ECO:0007669"/>
    <property type="project" value="UniProtKB-UniPathway"/>
</dbReference>
<comment type="caution">
    <text evidence="8">The sequence shown here is derived from an EMBL/GenBank/DDBJ whole genome shotgun (WGS) entry which is preliminary data.</text>
</comment>
<dbReference type="EMBL" id="JXRA01000008">
    <property type="protein sequence ID" value="KIO78621.1"/>
    <property type="molecule type" value="Genomic_DNA"/>
</dbReference>
<evidence type="ECO:0000313" key="9">
    <source>
        <dbReference type="Proteomes" id="UP000032049"/>
    </source>
</evidence>
<evidence type="ECO:0000259" key="7">
    <source>
        <dbReference type="Pfam" id="PF04321"/>
    </source>
</evidence>
<dbReference type="AlphaFoldDB" id="A0A0D0GVX2"/>
<dbReference type="InterPro" id="IPR029903">
    <property type="entry name" value="RmlD-like-bd"/>
</dbReference>
<dbReference type="Gene3D" id="3.90.25.10">
    <property type="entry name" value="UDP-galactose 4-epimerase, domain 1"/>
    <property type="match status" value="1"/>
</dbReference>
<dbReference type="OrthoDB" id="9803892at2"/>
<organism evidence="8 9">
    <name type="scientific">Pedobacter lusitanus</name>
    <dbReference type="NCBI Taxonomy" id="1503925"/>
    <lineage>
        <taxon>Bacteria</taxon>
        <taxon>Pseudomonadati</taxon>
        <taxon>Bacteroidota</taxon>
        <taxon>Sphingobacteriia</taxon>
        <taxon>Sphingobacteriales</taxon>
        <taxon>Sphingobacteriaceae</taxon>
        <taxon>Pedobacter</taxon>
    </lineage>
</organism>
<dbReference type="STRING" id="1503925.TH53_02405"/>
<keyword evidence="6" id="KW-0521">NADP</keyword>
<protein>
    <recommendedName>
        <fullName evidence="4 6">dTDP-4-dehydrorhamnose reductase</fullName>
        <ecNumber evidence="3 6">1.1.1.133</ecNumber>
    </recommendedName>
</protein>
<gene>
    <name evidence="8" type="ORF">TH53_02405</name>
</gene>
<feature type="domain" description="RmlD-like substrate binding" evidence="7">
    <location>
        <begin position="4"/>
        <end position="284"/>
    </location>
</feature>
<comment type="pathway">
    <text evidence="1 6">Carbohydrate biosynthesis; dTDP-L-rhamnose biosynthesis.</text>
</comment>
<evidence type="ECO:0000313" key="8">
    <source>
        <dbReference type="EMBL" id="KIO78621.1"/>
    </source>
</evidence>
<evidence type="ECO:0000256" key="1">
    <source>
        <dbReference type="ARBA" id="ARBA00004781"/>
    </source>
</evidence>
<proteinExistence type="inferred from homology"/>
<dbReference type="CDD" id="cd05254">
    <property type="entry name" value="dTDP_HR_like_SDR_e"/>
    <property type="match status" value="1"/>
</dbReference>
<dbReference type="PANTHER" id="PTHR10491:SF4">
    <property type="entry name" value="METHIONINE ADENOSYLTRANSFERASE 2 SUBUNIT BETA"/>
    <property type="match status" value="1"/>
</dbReference>
<evidence type="ECO:0000256" key="2">
    <source>
        <dbReference type="ARBA" id="ARBA00010944"/>
    </source>
</evidence>
<dbReference type="NCBIfam" id="TIGR01214">
    <property type="entry name" value="rmlD"/>
    <property type="match status" value="1"/>
</dbReference>
<dbReference type="Pfam" id="PF04321">
    <property type="entry name" value="RmlD_sub_bind"/>
    <property type="match status" value="1"/>
</dbReference>
<accession>A0A0D0GVX2</accession>
<keyword evidence="6" id="KW-0560">Oxidoreductase</keyword>
<dbReference type="InterPro" id="IPR005913">
    <property type="entry name" value="dTDP_dehydrorham_reduct"/>
</dbReference>
<comment type="function">
    <text evidence="6">Catalyzes the reduction of dTDP-6-deoxy-L-lyxo-4-hexulose to yield dTDP-L-rhamnose.</text>
</comment>
<dbReference type="GO" id="GO:0008831">
    <property type="term" value="F:dTDP-4-dehydrorhamnose reductase activity"/>
    <property type="evidence" value="ECO:0007669"/>
    <property type="project" value="UniProtKB-EC"/>
</dbReference>
<dbReference type="UniPathway" id="UPA00124"/>
<dbReference type="Gene3D" id="3.40.50.720">
    <property type="entry name" value="NAD(P)-binding Rossmann-like Domain"/>
    <property type="match status" value="1"/>
</dbReference>
<evidence type="ECO:0000256" key="6">
    <source>
        <dbReference type="RuleBase" id="RU364082"/>
    </source>
</evidence>